<accession>A0A0G0AAP6</accession>
<sequence length="289" mass="31532">MSIIAPYAKEHRDTNGPGDARPTALKIVRDQSLDGKLGGKVILVTGGTSGIGFQTVRALHATGADIYFTGRDTKKGKEAEAELRSDGKAGKLEYVEMGLDSLRSIRAFAADFLKRTERKLNILICNAASGHRQSGIRFDDINFDREEEYQPLLGYAQSKTANIYMALEIERRYGASGVHGLAAHPGGISGTRLNRMTPESQLNAQVVDPVISRRMKNAEQGAATTVWAAISHNFDEEGGFFLEDCQQSELWNGDMTVLAPGHAAHIHDEESASKLWDVSLEMIGLDKSN</sequence>
<dbReference type="PANTHER" id="PTHR24320">
    <property type="entry name" value="RETINOL DEHYDROGENASE"/>
    <property type="match status" value="1"/>
</dbReference>
<dbReference type="InterPro" id="IPR036291">
    <property type="entry name" value="NAD(P)-bd_dom_sf"/>
</dbReference>
<comment type="caution">
    <text evidence="4">The sequence shown here is derived from an EMBL/GenBank/DDBJ whole genome shotgun (WGS) entry which is preliminary data.</text>
</comment>
<dbReference type="GO" id="GO:0016491">
    <property type="term" value="F:oxidoreductase activity"/>
    <property type="evidence" value="ECO:0007669"/>
    <property type="project" value="UniProtKB-KW"/>
</dbReference>
<evidence type="ECO:0000256" key="1">
    <source>
        <dbReference type="ARBA" id="ARBA00006484"/>
    </source>
</evidence>
<evidence type="ECO:0000313" key="4">
    <source>
        <dbReference type="EMBL" id="KKP02069.1"/>
    </source>
</evidence>
<dbReference type="AlphaFoldDB" id="A0A0G0AAP6"/>
<dbReference type="OrthoDB" id="191139at2759"/>
<gene>
    <name evidence="4" type="ORF">THAR02_05849</name>
</gene>
<evidence type="ECO:0000256" key="3">
    <source>
        <dbReference type="SAM" id="MobiDB-lite"/>
    </source>
</evidence>
<feature type="region of interest" description="Disordered" evidence="3">
    <location>
        <begin position="1"/>
        <end position="22"/>
    </location>
</feature>
<dbReference type="PANTHER" id="PTHR24320:SF272">
    <property type="entry name" value="NAD(P)-BINDING ROSSMANN-FOLD SUPERFAMILY PROTEIN"/>
    <property type="match status" value="1"/>
</dbReference>
<organism evidence="4 5">
    <name type="scientific">Trichoderma harzianum</name>
    <name type="common">Hypocrea lixii</name>
    <dbReference type="NCBI Taxonomy" id="5544"/>
    <lineage>
        <taxon>Eukaryota</taxon>
        <taxon>Fungi</taxon>
        <taxon>Dikarya</taxon>
        <taxon>Ascomycota</taxon>
        <taxon>Pezizomycotina</taxon>
        <taxon>Sordariomycetes</taxon>
        <taxon>Hypocreomycetidae</taxon>
        <taxon>Hypocreales</taxon>
        <taxon>Hypocreaceae</taxon>
        <taxon>Trichoderma</taxon>
    </lineage>
</organism>
<dbReference type="SUPFAM" id="SSF51735">
    <property type="entry name" value="NAD(P)-binding Rossmann-fold domains"/>
    <property type="match status" value="1"/>
</dbReference>
<evidence type="ECO:0000313" key="5">
    <source>
        <dbReference type="Proteomes" id="UP000034112"/>
    </source>
</evidence>
<name>A0A0G0AAP6_TRIHA</name>
<dbReference type="Proteomes" id="UP000034112">
    <property type="component" value="Unassembled WGS sequence"/>
</dbReference>
<reference evidence="5" key="1">
    <citation type="journal article" date="2015" name="Genome Announc.">
        <title>Draft whole-genome sequence of the biocontrol agent Trichoderma harzianum T6776.</title>
        <authorList>
            <person name="Baroncelli R."/>
            <person name="Piaggeschi G."/>
            <person name="Fiorini L."/>
            <person name="Bertolini E."/>
            <person name="Zapparata A."/>
            <person name="Pe M.E."/>
            <person name="Sarrocco S."/>
            <person name="Vannacci G."/>
        </authorList>
    </citation>
    <scope>NUCLEOTIDE SEQUENCE [LARGE SCALE GENOMIC DNA]</scope>
    <source>
        <strain evidence="5">T6776</strain>
    </source>
</reference>
<evidence type="ECO:0000256" key="2">
    <source>
        <dbReference type="ARBA" id="ARBA00023002"/>
    </source>
</evidence>
<dbReference type="InterPro" id="IPR002347">
    <property type="entry name" value="SDR_fam"/>
</dbReference>
<dbReference type="Gene3D" id="3.40.50.720">
    <property type="entry name" value="NAD(P)-binding Rossmann-like Domain"/>
    <property type="match status" value="2"/>
</dbReference>
<keyword evidence="2" id="KW-0560">Oxidoreductase</keyword>
<dbReference type="OMA" id="NIYMALE"/>
<dbReference type="EMBL" id="JOKZ01000167">
    <property type="protein sequence ID" value="KKP02069.1"/>
    <property type="molecule type" value="Genomic_DNA"/>
</dbReference>
<dbReference type="Pfam" id="PF00106">
    <property type="entry name" value="adh_short"/>
    <property type="match status" value="1"/>
</dbReference>
<protein>
    <submittedName>
        <fullName evidence="4">Short chain dehydrogenase</fullName>
    </submittedName>
</protein>
<comment type="similarity">
    <text evidence="1">Belongs to the short-chain dehydrogenases/reductases (SDR) family.</text>
</comment>
<proteinExistence type="inferred from homology"/>